<evidence type="ECO:0000256" key="4">
    <source>
        <dbReference type="ARBA" id="ARBA00022679"/>
    </source>
</evidence>
<evidence type="ECO:0000256" key="2">
    <source>
        <dbReference type="ARBA" id="ARBA00010488"/>
    </source>
</evidence>
<evidence type="ECO:0000259" key="7">
    <source>
        <dbReference type="Pfam" id="PF00534"/>
    </source>
</evidence>
<dbReference type="GO" id="GO:0005886">
    <property type="term" value="C:plasma membrane"/>
    <property type="evidence" value="ECO:0007669"/>
    <property type="project" value="UniProtKB-SubCell"/>
</dbReference>
<dbReference type="PANTHER" id="PTHR37316:SF3">
    <property type="entry name" value="TEICHOIC ACID GLYCEROL-PHOSPHATE TRANSFERASE"/>
    <property type="match status" value="1"/>
</dbReference>
<evidence type="ECO:0000256" key="6">
    <source>
        <dbReference type="ARBA" id="ARBA00023136"/>
    </source>
</evidence>
<dbReference type="AlphaFoldDB" id="A0A0F0LIP0"/>
<dbReference type="GO" id="GO:0019350">
    <property type="term" value="P:teichoic acid biosynthetic process"/>
    <property type="evidence" value="ECO:0007669"/>
    <property type="project" value="UniProtKB-KW"/>
</dbReference>
<evidence type="ECO:0000313" key="8">
    <source>
        <dbReference type="EMBL" id="KJL31396.1"/>
    </source>
</evidence>
<dbReference type="STRING" id="582680.RS86_03519"/>
<dbReference type="Proteomes" id="UP000033740">
    <property type="component" value="Unassembled WGS sequence"/>
</dbReference>
<evidence type="ECO:0000313" key="9">
    <source>
        <dbReference type="Proteomes" id="UP000033740"/>
    </source>
</evidence>
<name>A0A0F0LIP0_9MICO</name>
<evidence type="ECO:0000256" key="3">
    <source>
        <dbReference type="ARBA" id="ARBA00022475"/>
    </source>
</evidence>
<gene>
    <name evidence="8" type="primary">tagF_2</name>
    <name evidence="8" type="ORF">RS86_03519</name>
</gene>
<evidence type="ECO:0000256" key="5">
    <source>
        <dbReference type="ARBA" id="ARBA00022944"/>
    </source>
</evidence>
<protein>
    <submittedName>
        <fullName evidence="8">CDP-glycerol:poly(Glycerophosphate) glycerophosphotransferase</fullName>
        <ecNumber evidence="8">2.7.8.12</ecNumber>
    </submittedName>
</protein>
<accession>A0A0F0LIP0</accession>
<comment type="subcellular location">
    <subcellularLocation>
        <location evidence="1">Cell membrane</location>
        <topology evidence="1">Peripheral membrane protein</topology>
    </subcellularLocation>
</comment>
<dbReference type="CDD" id="cd03811">
    <property type="entry name" value="GT4_GT28_WabH-like"/>
    <property type="match status" value="1"/>
</dbReference>
<keyword evidence="3" id="KW-1003">Cell membrane</keyword>
<dbReference type="InterPro" id="IPR043148">
    <property type="entry name" value="TagF_C"/>
</dbReference>
<keyword evidence="6" id="KW-0472">Membrane</keyword>
<dbReference type="PANTHER" id="PTHR37316">
    <property type="entry name" value="TEICHOIC ACID GLYCEROL-PHOSPHATE PRIMASE"/>
    <property type="match status" value="1"/>
</dbReference>
<dbReference type="RefSeq" id="WP_082076869.1">
    <property type="nucleotide sequence ID" value="NZ_JYIX01000039.1"/>
</dbReference>
<dbReference type="Gene3D" id="3.40.50.12580">
    <property type="match status" value="1"/>
</dbReference>
<dbReference type="EC" id="2.7.8.12" evidence="8"/>
<dbReference type="GO" id="GO:0047355">
    <property type="term" value="F:CDP-glycerol glycerophosphotransferase activity"/>
    <property type="evidence" value="ECO:0007669"/>
    <property type="project" value="UniProtKB-EC"/>
</dbReference>
<comment type="similarity">
    <text evidence="2">Belongs to the CDP-glycerol glycerophosphotransferase family.</text>
</comment>
<evidence type="ECO:0000256" key="1">
    <source>
        <dbReference type="ARBA" id="ARBA00004202"/>
    </source>
</evidence>
<dbReference type="SUPFAM" id="SSF53756">
    <property type="entry name" value="UDP-Glycosyltransferase/glycogen phosphorylase"/>
    <property type="match status" value="2"/>
</dbReference>
<organism evidence="8 9">
    <name type="scientific">Microbacterium azadirachtae</name>
    <dbReference type="NCBI Taxonomy" id="582680"/>
    <lineage>
        <taxon>Bacteria</taxon>
        <taxon>Bacillati</taxon>
        <taxon>Actinomycetota</taxon>
        <taxon>Actinomycetes</taxon>
        <taxon>Micrococcales</taxon>
        <taxon>Microbacteriaceae</taxon>
        <taxon>Microbacterium</taxon>
    </lineage>
</organism>
<dbReference type="InterPro" id="IPR043149">
    <property type="entry name" value="TagF_N"/>
</dbReference>
<keyword evidence="9" id="KW-1185">Reference proteome</keyword>
<comment type="caution">
    <text evidence="8">The sequence shown here is derived from an EMBL/GenBank/DDBJ whole genome shotgun (WGS) entry which is preliminary data.</text>
</comment>
<dbReference type="Pfam" id="PF04464">
    <property type="entry name" value="Glyphos_transf"/>
    <property type="match status" value="1"/>
</dbReference>
<reference evidence="8 9" key="1">
    <citation type="submission" date="2015-02" db="EMBL/GenBank/DDBJ databases">
        <title>Draft genome sequences of ten Microbacterium spp. with emphasis on heavy metal contaminated environments.</title>
        <authorList>
            <person name="Corretto E."/>
        </authorList>
    </citation>
    <scope>NUCLEOTIDE SEQUENCE [LARGE SCALE GENOMIC DNA]</scope>
    <source>
        <strain evidence="8 9">ARN176</strain>
    </source>
</reference>
<dbReference type="InterPro" id="IPR051612">
    <property type="entry name" value="Teichoic_Acid_Biosynth"/>
</dbReference>
<dbReference type="InterPro" id="IPR001296">
    <property type="entry name" value="Glyco_trans_1"/>
</dbReference>
<proteinExistence type="inferred from homology"/>
<feature type="domain" description="Glycosyl transferase family 1" evidence="7">
    <location>
        <begin position="687"/>
        <end position="830"/>
    </location>
</feature>
<sequence length="850" mass="93754">MSLSSSARRLGSSARRLRSTARRLKRAVDAERIAFWRSRPVRPDQVLYESFAGNGMLCNPEAIFRHLLTDPAYARLTHVWALADDDAIERFRAEFAGDRRVSFVRRGSASYRQALAVSGWLINNATFPTWFSKREGQVYLNTWHGTPLKLMGFDMPSGAVQSANTLRNFLMSDYLLAANPFMAETMYEGAYRLTNVYPGTLIEEGYPRIDRQRLDAAAEAAVRAELEGSGVVLGDKPIVLFAPTWRGTSFDDPEDNIDELAAQLAALQAGVGDDRVVVLKTHQIVHAHASARPELARTLAPNSIPSNVLLGASAGLVTDYSSIFFDYLATGRPIAFFTPDADLYSSGRGTYMPLDTLPGPVADDPAETGRALGALLDGADPHPQYASWAERFAPFEDGGVTARVIDIVFGGAREGYRARPTAHDGRKRLLVYLGGMKPNGITTSALNLLGAIDHTRYDVTALLPRRRLSTDPLTQARIPAEVRQVFRVGGMNGSKAVHLRRRIDEWRGAPRTPGAEPWHEELWTAEWMRVFGDARFDWVADFSGYGPVWTTLLLHAPAVSEGGPDPVRAIWMHNEMASDRERTVNGKASMKRGLGAVFSMYSEYDQLVSVSHQLTELNRIELAEYAPADRFRTVRNFPDVEHVVRGARRPLSEFFSESDAQYEAADREIPPRPAWYEALQADEGELRWFVTVGRLSPEKNHARLIRSFLAVHRAHPEARLLIVGGGPLQDELQRQIDDAGLDDAAFLTGPQRNPYALLAASDCFVLSSLYEGQPMVLIEAAICGLPIVSTSFGSVYGALPQGAIRIVKQDDDALAAGMRAVLDGEVPPASLDTDAYRADVKAEFEALLTD</sequence>
<dbReference type="Gene3D" id="3.40.50.2000">
    <property type="entry name" value="Glycogen Phosphorylase B"/>
    <property type="match status" value="2"/>
</dbReference>
<keyword evidence="5" id="KW-0777">Teichoic acid biosynthesis</keyword>
<dbReference type="InterPro" id="IPR007554">
    <property type="entry name" value="Glycerophosphate_synth"/>
</dbReference>
<dbReference type="GO" id="GO:0016757">
    <property type="term" value="F:glycosyltransferase activity"/>
    <property type="evidence" value="ECO:0007669"/>
    <property type="project" value="InterPro"/>
</dbReference>
<dbReference type="Gene3D" id="3.40.50.11820">
    <property type="match status" value="1"/>
</dbReference>
<keyword evidence="4 8" id="KW-0808">Transferase</keyword>
<dbReference type="PATRIC" id="fig|582680.6.peg.3603"/>
<dbReference type="Pfam" id="PF00534">
    <property type="entry name" value="Glycos_transf_1"/>
    <property type="match status" value="1"/>
</dbReference>
<dbReference type="EMBL" id="JYIX01000039">
    <property type="protein sequence ID" value="KJL31396.1"/>
    <property type="molecule type" value="Genomic_DNA"/>
</dbReference>